<dbReference type="RefSeq" id="WP_007108058.1">
    <property type="nucleotide sequence ID" value="NZ_AOIK01000012.1"/>
</dbReference>
<dbReference type="EMBL" id="AOIK01000012">
    <property type="protein sequence ID" value="ELY90060.1"/>
    <property type="molecule type" value="Genomic_DNA"/>
</dbReference>
<reference evidence="2 3" key="1">
    <citation type="journal article" date="2014" name="PLoS Genet.">
        <title>Phylogenetically driven sequencing of extremely halophilic archaea reveals strategies for static and dynamic osmo-response.</title>
        <authorList>
            <person name="Becker E.A."/>
            <person name="Seitzer P.M."/>
            <person name="Tritt A."/>
            <person name="Larsen D."/>
            <person name="Krusor M."/>
            <person name="Yao A.I."/>
            <person name="Wu D."/>
            <person name="Madern D."/>
            <person name="Eisen J.A."/>
            <person name="Darling A.E."/>
            <person name="Facciotti M.T."/>
        </authorList>
    </citation>
    <scope>NUCLEOTIDE SEQUENCE [LARGE SCALE GENOMIC DNA]</scope>
    <source>
        <strain evidence="2 3">JCM 12890</strain>
    </source>
</reference>
<accession>L9ZUC6</accession>
<organism evidence="2 3">
    <name type="scientific">Natrinema altunense (strain JCM 12890 / CGMCC 1.3731 / AJ2)</name>
    <dbReference type="NCBI Taxonomy" id="1227494"/>
    <lineage>
        <taxon>Archaea</taxon>
        <taxon>Methanobacteriati</taxon>
        <taxon>Methanobacteriota</taxon>
        <taxon>Stenosarchaea group</taxon>
        <taxon>Halobacteria</taxon>
        <taxon>Halobacteriales</taxon>
        <taxon>Natrialbaceae</taxon>
        <taxon>Natrinema</taxon>
    </lineage>
</organism>
<protein>
    <submittedName>
        <fullName evidence="2">Uncharacterized protein</fullName>
    </submittedName>
</protein>
<gene>
    <name evidence="2" type="ORF">C485_03393</name>
</gene>
<keyword evidence="3" id="KW-1185">Reference proteome</keyword>
<name>L9ZUC6_NATA2</name>
<sequence length="47" mass="5010">MTRTSTAVQAAVSNRLETTDTTIGSDVVRRSVGETSRSTAAAREVLR</sequence>
<dbReference type="PATRIC" id="fig|1227494.3.peg.673"/>
<evidence type="ECO:0000256" key="1">
    <source>
        <dbReference type="SAM" id="MobiDB-lite"/>
    </source>
</evidence>
<proteinExistence type="predicted"/>
<dbReference type="AlphaFoldDB" id="L9ZUC6"/>
<feature type="region of interest" description="Disordered" evidence="1">
    <location>
        <begin position="27"/>
        <end position="47"/>
    </location>
</feature>
<evidence type="ECO:0000313" key="2">
    <source>
        <dbReference type="EMBL" id="ELY90060.1"/>
    </source>
</evidence>
<dbReference type="Proteomes" id="UP000011511">
    <property type="component" value="Unassembled WGS sequence"/>
</dbReference>
<comment type="caution">
    <text evidence="2">The sequence shown here is derived from an EMBL/GenBank/DDBJ whole genome shotgun (WGS) entry which is preliminary data.</text>
</comment>
<evidence type="ECO:0000313" key="3">
    <source>
        <dbReference type="Proteomes" id="UP000011511"/>
    </source>
</evidence>